<dbReference type="SMART" id="SM00409">
    <property type="entry name" value="IG"/>
    <property type="match status" value="1"/>
</dbReference>
<organism evidence="8 9">
    <name type="scientific">Rousettus aegyptiacus</name>
    <name type="common">Egyptian fruit bat</name>
    <name type="synonym">Pteropus aegyptiacus</name>
    <dbReference type="NCBI Taxonomy" id="9407"/>
    <lineage>
        <taxon>Eukaryota</taxon>
        <taxon>Metazoa</taxon>
        <taxon>Chordata</taxon>
        <taxon>Craniata</taxon>
        <taxon>Vertebrata</taxon>
        <taxon>Euteleostomi</taxon>
        <taxon>Mammalia</taxon>
        <taxon>Eutheria</taxon>
        <taxon>Laurasiatheria</taxon>
        <taxon>Chiroptera</taxon>
        <taxon>Yinpterochiroptera</taxon>
        <taxon>Pteropodoidea</taxon>
        <taxon>Pteropodidae</taxon>
        <taxon>Rousettinae</taxon>
        <taxon>Rousettus</taxon>
    </lineage>
</organism>
<evidence type="ECO:0000256" key="1">
    <source>
        <dbReference type="ARBA" id="ARBA00004370"/>
    </source>
</evidence>
<proteinExistence type="predicted"/>
<accession>A0A7J8G5I8</accession>
<gene>
    <name evidence="8" type="ORF">HJG63_002447</name>
</gene>
<evidence type="ECO:0000256" key="4">
    <source>
        <dbReference type="ARBA" id="ARBA00023136"/>
    </source>
</evidence>
<evidence type="ECO:0000313" key="9">
    <source>
        <dbReference type="Proteomes" id="UP000593571"/>
    </source>
</evidence>
<feature type="domain" description="Immunoglobulin" evidence="7">
    <location>
        <begin position="28"/>
        <end position="129"/>
    </location>
</feature>
<evidence type="ECO:0000256" key="5">
    <source>
        <dbReference type="ARBA" id="ARBA00023157"/>
    </source>
</evidence>
<keyword evidence="9" id="KW-1185">Reference proteome</keyword>
<dbReference type="Pfam" id="PF07686">
    <property type="entry name" value="V-set"/>
    <property type="match status" value="1"/>
</dbReference>
<dbReference type="GO" id="GO:0004888">
    <property type="term" value="F:transmembrane signaling receptor activity"/>
    <property type="evidence" value="ECO:0007669"/>
    <property type="project" value="TreeGrafter"/>
</dbReference>
<dbReference type="CDD" id="cd05716">
    <property type="entry name" value="IgV_pIgR_like"/>
    <property type="match status" value="1"/>
</dbReference>
<evidence type="ECO:0000313" key="8">
    <source>
        <dbReference type="EMBL" id="KAF6455217.1"/>
    </source>
</evidence>
<feature type="chain" id="PRO_5029476733" evidence="6">
    <location>
        <begin position="25"/>
        <end position="151"/>
    </location>
</feature>
<sequence>MSRRDGTTWLSPALLLLGLPGCLSIRGPKSVRGVERGSLTVQCRYDPGWEAHDKWWCRGELWSICHILVQTTRSGRGTDGERVSISDDRSDRLITVTMTGLRRDDQDVYWCGISKRGTDLGVPIKVSVDPESLLSRTTVSHRNMSSGSHIR</sequence>
<dbReference type="PANTHER" id="PTHR11860:SF103">
    <property type="entry name" value="CMRF35-LIKE MOLECULE 7"/>
    <property type="match status" value="1"/>
</dbReference>
<evidence type="ECO:0000259" key="7">
    <source>
        <dbReference type="SMART" id="SM00409"/>
    </source>
</evidence>
<dbReference type="InterPro" id="IPR003599">
    <property type="entry name" value="Ig_sub"/>
</dbReference>
<keyword evidence="5" id="KW-1015">Disulfide bond</keyword>
<reference evidence="8 9" key="1">
    <citation type="journal article" date="2020" name="Nature">
        <title>Six reference-quality genomes reveal evolution of bat adaptations.</title>
        <authorList>
            <person name="Jebb D."/>
            <person name="Huang Z."/>
            <person name="Pippel M."/>
            <person name="Hughes G.M."/>
            <person name="Lavrichenko K."/>
            <person name="Devanna P."/>
            <person name="Winkler S."/>
            <person name="Jermiin L.S."/>
            <person name="Skirmuntt E.C."/>
            <person name="Katzourakis A."/>
            <person name="Burkitt-Gray L."/>
            <person name="Ray D.A."/>
            <person name="Sullivan K.A.M."/>
            <person name="Roscito J.G."/>
            <person name="Kirilenko B.M."/>
            <person name="Davalos L.M."/>
            <person name="Corthals A.P."/>
            <person name="Power M.L."/>
            <person name="Jones G."/>
            <person name="Ransome R.D."/>
            <person name="Dechmann D.K.N."/>
            <person name="Locatelli A.G."/>
            <person name="Puechmaille S.J."/>
            <person name="Fedrigo O."/>
            <person name="Jarvis E.D."/>
            <person name="Hiller M."/>
            <person name="Vernes S.C."/>
            <person name="Myers E.W."/>
            <person name="Teeling E.C."/>
        </authorList>
    </citation>
    <scope>NUCLEOTIDE SEQUENCE [LARGE SCALE GENOMIC DNA]</scope>
    <source>
        <strain evidence="8">MRouAeg1</strain>
        <tissue evidence="8">Muscle</tissue>
    </source>
</reference>
<evidence type="ECO:0000256" key="3">
    <source>
        <dbReference type="ARBA" id="ARBA00022729"/>
    </source>
</evidence>
<dbReference type="InterPro" id="IPR013106">
    <property type="entry name" value="Ig_V-set"/>
</dbReference>
<evidence type="ECO:0000256" key="2">
    <source>
        <dbReference type="ARBA" id="ARBA00022692"/>
    </source>
</evidence>
<evidence type="ECO:0000256" key="6">
    <source>
        <dbReference type="SAM" id="SignalP"/>
    </source>
</evidence>
<feature type="signal peptide" evidence="6">
    <location>
        <begin position="1"/>
        <end position="24"/>
    </location>
</feature>
<dbReference type="Proteomes" id="UP000593571">
    <property type="component" value="Unassembled WGS sequence"/>
</dbReference>
<dbReference type="SUPFAM" id="SSF48726">
    <property type="entry name" value="Immunoglobulin"/>
    <property type="match status" value="1"/>
</dbReference>
<dbReference type="InterPro" id="IPR013783">
    <property type="entry name" value="Ig-like_fold"/>
</dbReference>
<dbReference type="PANTHER" id="PTHR11860">
    <property type="entry name" value="POLYMERIC-IMMUNOGLOBULIN RECEPTOR"/>
    <property type="match status" value="1"/>
</dbReference>
<keyword evidence="2" id="KW-0812">Transmembrane</keyword>
<dbReference type="FunFam" id="2.60.40.10:FF:000370">
    <property type="entry name" value="CMRF35-like molecule 1"/>
    <property type="match status" value="1"/>
</dbReference>
<dbReference type="InterPro" id="IPR036179">
    <property type="entry name" value="Ig-like_dom_sf"/>
</dbReference>
<keyword evidence="3 6" id="KW-0732">Signal</keyword>
<dbReference type="GO" id="GO:0005886">
    <property type="term" value="C:plasma membrane"/>
    <property type="evidence" value="ECO:0007669"/>
    <property type="project" value="TreeGrafter"/>
</dbReference>
<dbReference type="Gene3D" id="2.60.40.10">
    <property type="entry name" value="Immunoglobulins"/>
    <property type="match status" value="1"/>
</dbReference>
<comment type="caution">
    <text evidence="8">The sequence shown here is derived from an EMBL/GenBank/DDBJ whole genome shotgun (WGS) entry which is preliminary data.</text>
</comment>
<protein>
    <submittedName>
        <fullName evidence="8">CD300 molecule like family member b</fullName>
    </submittedName>
</protein>
<dbReference type="AlphaFoldDB" id="A0A7J8G5I8"/>
<dbReference type="EMBL" id="JACASE010000006">
    <property type="protein sequence ID" value="KAF6455217.1"/>
    <property type="molecule type" value="Genomic_DNA"/>
</dbReference>
<dbReference type="InterPro" id="IPR050671">
    <property type="entry name" value="CD300_family_receptors"/>
</dbReference>
<comment type="subcellular location">
    <subcellularLocation>
        <location evidence="1">Membrane</location>
    </subcellularLocation>
</comment>
<name>A0A7J8G5I8_ROUAE</name>
<keyword evidence="4" id="KW-0472">Membrane</keyword>